<dbReference type="EMBL" id="SRLO01000143">
    <property type="protein sequence ID" value="TNN72001.1"/>
    <property type="molecule type" value="Genomic_DNA"/>
</dbReference>
<evidence type="ECO:0000256" key="1">
    <source>
        <dbReference type="SAM" id="MobiDB-lite"/>
    </source>
</evidence>
<organism evidence="2 3">
    <name type="scientific">Liparis tanakae</name>
    <name type="common">Tanaka's snailfish</name>
    <dbReference type="NCBI Taxonomy" id="230148"/>
    <lineage>
        <taxon>Eukaryota</taxon>
        <taxon>Metazoa</taxon>
        <taxon>Chordata</taxon>
        <taxon>Craniata</taxon>
        <taxon>Vertebrata</taxon>
        <taxon>Euteleostomi</taxon>
        <taxon>Actinopterygii</taxon>
        <taxon>Neopterygii</taxon>
        <taxon>Teleostei</taxon>
        <taxon>Neoteleostei</taxon>
        <taxon>Acanthomorphata</taxon>
        <taxon>Eupercaria</taxon>
        <taxon>Perciformes</taxon>
        <taxon>Cottioidei</taxon>
        <taxon>Cottales</taxon>
        <taxon>Liparidae</taxon>
        <taxon>Liparis</taxon>
    </lineage>
</organism>
<dbReference type="Proteomes" id="UP000314294">
    <property type="component" value="Unassembled WGS sequence"/>
</dbReference>
<dbReference type="AlphaFoldDB" id="A0A4Z2I2K1"/>
<feature type="region of interest" description="Disordered" evidence="1">
    <location>
        <begin position="58"/>
        <end position="82"/>
    </location>
</feature>
<sequence>MNPHAIGLAQTDAGSLELKVWLASHATRRVKVVVTYILDEEAIFWRRQCWTIYHWRKKRREKRKKRKKKKNEEGNEEEEEGE</sequence>
<accession>A0A4Z2I2K1</accession>
<comment type="caution">
    <text evidence="2">The sequence shown here is derived from an EMBL/GenBank/DDBJ whole genome shotgun (WGS) entry which is preliminary data.</text>
</comment>
<evidence type="ECO:0000313" key="2">
    <source>
        <dbReference type="EMBL" id="TNN72001.1"/>
    </source>
</evidence>
<keyword evidence="3" id="KW-1185">Reference proteome</keyword>
<evidence type="ECO:0000313" key="3">
    <source>
        <dbReference type="Proteomes" id="UP000314294"/>
    </source>
</evidence>
<name>A0A4Z2I2K1_9TELE</name>
<proteinExistence type="predicted"/>
<gene>
    <name evidence="2" type="ORF">EYF80_017789</name>
</gene>
<reference evidence="2 3" key="1">
    <citation type="submission" date="2019-03" db="EMBL/GenBank/DDBJ databases">
        <title>First draft genome of Liparis tanakae, snailfish: a comprehensive survey of snailfish specific genes.</title>
        <authorList>
            <person name="Kim W."/>
            <person name="Song I."/>
            <person name="Jeong J.-H."/>
            <person name="Kim D."/>
            <person name="Kim S."/>
            <person name="Ryu S."/>
            <person name="Song J.Y."/>
            <person name="Lee S.K."/>
        </authorList>
    </citation>
    <scope>NUCLEOTIDE SEQUENCE [LARGE SCALE GENOMIC DNA]</scope>
    <source>
        <tissue evidence="2">Muscle</tissue>
    </source>
</reference>
<protein>
    <submittedName>
        <fullName evidence="2">Uncharacterized protein</fullName>
    </submittedName>
</protein>
<feature type="compositionally biased region" description="Basic residues" evidence="1">
    <location>
        <begin position="58"/>
        <end position="69"/>
    </location>
</feature>